<dbReference type="eggNOG" id="KOG1123">
    <property type="taxonomic scope" value="Eukaryota"/>
</dbReference>
<accession>A2DEA8</accession>
<dbReference type="InterPro" id="IPR001650">
    <property type="entry name" value="Helicase_C-like"/>
</dbReference>
<dbReference type="SUPFAM" id="SSF52540">
    <property type="entry name" value="P-loop containing nucleoside triphosphate hydrolases"/>
    <property type="match status" value="2"/>
</dbReference>
<dbReference type="GO" id="GO:0006367">
    <property type="term" value="P:transcription initiation at RNA polymerase II promoter"/>
    <property type="evidence" value="ECO:0000318"/>
    <property type="project" value="GO_Central"/>
</dbReference>
<reference evidence="18" key="2">
    <citation type="journal article" date="2007" name="Science">
        <title>Draft genome sequence of the sexually transmitted pathogen Trichomonas vaginalis.</title>
        <authorList>
            <person name="Carlton J.M."/>
            <person name="Hirt R.P."/>
            <person name="Silva J.C."/>
            <person name="Delcher A.L."/>
            <person name="Schatz M."/>
            <person name="Zhao Q."/>
            <person name="Wortman J.R."/>
            <person name="Bidwell S.L."/>
            <person name="Alsmark U.C.M."/>
            <person name="Besteiro S."/>
            <person name="Sicheritz-Ponten T."/>
            <person name="Noel C.J."/>
            <person name="Dacks J.B."/>
            <person name="Foster P.G."/>
            <person name="Simillion C."/>
            <person name="Van de Peer Y."/>
            <person name="Miranda-Saavedra D."/>
            <person name="Barton G.J."/>
            <person name="Westrop G.D."/>
            <person name="Mueller S."/>
            <person name="Dessi D."/>
            <person name="Fiori P.L."/>
            <person name="Ren Q."/>
            <person name="Paulsen I."/>
            <person name="Zhang H."/>
            <person name="Bastida-Corcuera F.D."/>
            <person name="Simoes-Barbosa A."/>
            <person name="Brown M.T."/>
            <person name="Hayes R.D."/>
            <person name="Mukherjee M."/>
            <person name="Okumura C.Y."/>
            <person name="Schneider R."/>
            <person name="Smith A.J."/>
            <person name="Vanacova S."/>
            <person name="Villalvazo M."/>
            <person name="Haas B.J."/>
            <person name="Pertea M."/>
            <person name="Feldblyum T.V."/>
            <person name="Utterback T.R."/>
            <person name="Shu C.L."/>
            <person name="Osoegawa K."/>
            <person name="de Jong P.J."/>
            <person name="Hrdy I."/>
            <person name="Horvathova L."/>
            <person name="Zubacova Z."/>
            <person name="Dolezal P."/>
            <person name="Malik S.B."/>
            <person name="Logsdon J.M. Jr."/>
            <person name="Henze K."/>
            <person name="Gupta A."/>
            <person name="Wang C.C."/>
            <person name="Dunne R.L."/>
            <person name="Upcroft J.A."/>
            <person name="Upcroft P."/>
            <person name="White O."/>
            <person name="Salzberg S.L."/>
            <person name="Tang P."/>
            <person name="Chiu C.-H."/>
            <person name="Lee Y.-S."/>
            <person name="Embley T.M."/>
            <person name="Coombs G.H."/>
            <person name="Mottram J.C."/>
            <person name="Tachezy J."/>
            <person name="Fraser-Liggett C.M."/>
            <person name="Johnson P.J."/>
        </authorList>
    </citation>
    <scope>NUCLEOTIDE SEQUENCE [LARGE SCALE GENOMIC DNA]</scope>
    <source>
        <strain evidence="18">G3</strain>
    </source>
</reference>
<dbReference type="NCBIfam" id="TIGR00603">
    <property type="entry name" value="rad25"/>
    <property type="match status" value="1"/>
</dbReference>
<evidence type="ECO:0000256" key="1">
    <source>
        <dbReference type="ARBA" id="ARBA00004123"/>
    </source>
</evidence>
<evidence type="ECO:0000256" key="14">
    <source>
        <dbReference type="ARBA" id="ARBA00048988"/>
    </source>
</evidence>
<dbReference type="SMART" id="SM00487">
    <property type="entry name" value="DEXDc"/>
    <property type="match status" value="1"/>
</dbReference>
<dbReference type="GO" id="GO:0005675">
    <property type="term" value="C:transcription factor TFIIH holo complex"/>
    <property type="evidence" value="ECO:0000318"/>
    <property type="project" value="GO_Central"/>
</dbReference>
<keyword evidence="6 18" id="KW-0347">Helicase</keyword>
<dbReference type="InterPro" id="IPR001161">
    <property type="entry name" value="XPB/Ssl2"/>
</dbReference>
<evidence type="ECO:0000259" key="17">
    <source>
        <dbReference type="PROSITE" id="PS51194"/>
    </source>
</evidence>
<dbReference type="CDD" id="cd18789">
    <property type="entry name" value="SF2_C_XPB"/>
    <property type="match status" value="1"/>
</dbReference>
<reference evidence="18" key="1">
    <citation type="submission" date="2006-10" db="EMBL/GenBank/DDBJ databases">
        <authorList>
            <person name="Amadeo P."/>
            <person name="Zhao Q."/>
            <person name="Wortman J."/>
            <person name="Fraser-Liggett C."/>
            <person name="Carlton J."/>
        </authorList>
    </citation>
    <scope>NUCLEOTIDE SEQUENCE</scope>
    <source>
        <strain evidence="18">G3</strain>
    </source>
</reference>
<name>A2DEA8_TRIV3</name>
<dbReference type="InterPro" id="IPR027417">
    <property type="entry name" value="P-loop_NTPase"/>
</dbReference>
<evidence type="ECO:0000256" key="8">
    <source>
        <dbReference type="ARBA" id="ARBA00023125"/>
    </source>
</evidence>
<dbReference type="SMART" id="SM00490">
    <property type="entry name" value="HELICc"/>
    <property type="match status" value="1"/>
</dbReference>
<dbReference type="GO" id="GO:0043138">
    <property type="term" value="F:3'-5' DNA helicase activity"/>
    <property type="evidence" value="ECO:0000318"/>
    <property type="project" value="GO_Central"/>
</dbReference>
<protein>
    <recommendedName>
        <fullName evidence="13">DNA 3'-5' helicase</fullName>
        <ecNumber evidence="13">5.6.2.4</ecNumber>
    </recommendedName>
</protein>
<evidence type="ECO:0000256" key="12">
    <source>
        <dbReference type="ARBA" id="ARBA00034617"/>
    </source>
</evidence>
<proteinExistence type="inferred from homology"/>
<dbReference type="PANTHER" id="PTHR11274:SF0">
    <property type="entry name" value="GENERAL TRANSCRIPTION AND DNA REPAIR FACTOR IIH HELICASE SUBUNIT XPB"/>
    <property type="match status" value="1"/>
</dbReference>
<organism evidence="18 19">
    <name type="scientific">Trichomonas vaginalis (strain ATCC PRA-98 / G3)</name>
    <dbReference type="NCBI Taxonomy" id="412133"/>
    <lineage>
        <taxon>Eukaryota</taxon>
        <taxon>Metamonada</taxon>
        <taxon>Parabasalia</taxon>
        <taxon>Trichomonadida</taxon>
        <taxon>Trichomonadidae</taxon>
        <taxon>Trichomonas</taxon>
    </lineage>
</organism>
<feature type="domain" description="Helicase C-terminal" evidence="17">
    <location>
        <begin position="527"/>
        <end position="678"/>
    </location>
</feature>
<dbReference type="GO" id="GO:0003677">
    <property type="term" value="F:DNA binding"/>
    <property type="evidence" value="ECO:0007669"/>
    <property type="project" value="UniProtKB-KW"/>
</dbReference>
<dbReference type="RefSeq" id="XP_001582312.1">
    <property type="nucleotide sequence ID" value="XM_001582262.1"/>
</dbReference>
<dbReference type="GO" id="GO:0006289">
    <property type="term" value="P:nucleotide-excision repair"/>
    <property type="evidence" value="ECO:0007669"/>
    <property type="project" value="InterPro"/>
</dbReference>
<dbReference type="GO" id="GO:0000112">
    <property type="term" value="C:nucleotide-excision repair factor 3 complex"/>
    <property type="evidence" value="ECO:0000318"/>
    <property type="project" value="GO_Central"/>
</dbReference>
<evidence type="ECO:0000256" key="5">
    <source>
        <dbReference type="ARBA" id="ARBA00022801"/>
    </source>
</evidence>
<dbReference type="Pfam" id="PF04851">
    <property type="entry name" value="ResIII"/>
    <property type="match status" value="1"/>
</dbReference>
<dbReference type="InterPro" id="IPR032438">
    <property type="entry name" value="ERCC3_RAD25_C"/>
</dbReference>
<dbReference type="InParanoid" id="A2DEA8"/>
<keyword evidence="7" id="KW-0067">ATP-binding</keyword>
<dbReference type="Gene3D" id="3.40.50.300">
    <property type="entry name" value="P-loop containing nucleotide triphosphate hydrolases"/>
    <property type="match status" value="2"/>
</dbReference>
<dbReference type="KEGG" id="tva:5466874"/>
<evidence type="ECO:0000256" key="11">
    <source>
        <dbReference type="ARBA" id="ARBA00023242"/>
    </source>
</evidence>
<comment type="subcellular location">
    <subcellularLocation>
        <location evidence="1">Nucleus</location>
    </subcellularLocation>
</comment>
<keyword evidence="3" id="KW-0547">Nucleotide-binding</keyword>
<dbReference type="FunCoup" id="A2DEA8">
    <property type="interactions" value="600"/>
</dbReference>
<dbReference type="Pfam" id="PF13625">
    <property type="entry name" value="Helicase_C_3"/>
    <property type="match status" value="1"/>
</dbReference>
<evidence type="ECO:0000256" key="13">
    <source>
        <dbReference type="ARBA" id="ARBA00034808"/>
    </source>
</evidence>
<dbReference type="FunFam" id="3.40.50.300:FF:002931">
    <property type="entry name" value="DNA repair helicase XPB-R"/>
    <property type="match status" value="1"/>
</dbReference>
<dbReference type="PRINTS" id="PR00851">
    <property type="entry name" value="XRODRMPGMNTB"/>
</dbReference>
<dbReference type="AlphaFoldDB" id="A2DEA8"/>
<dbReference type="CDD" id="cd18029">
    <property type="entry name" value="DEXHc_XPB"/>
    <property type="match status" value="1"/>
</dbReference>
<dbReference type="SMR" id="A2DEA8"/>
<evidence type="ECO:0000256" key="7">
    <source>
        <dbReference type="ARBA" id="ARBA00022840"/>
    </source>
</evidence>
<dbReference type="InterPro" id="IPR006935">
    <property type="entry name" value="Helicase/UvrB_N"/>
</dbReference>
<sequence>MSDAEYHENLKNLDVGHSRQNRKRKSENKIKLENITNEYFNGETSARSEVSKSFDDLTFIPGSENRPAIVFPDGHIFLETFSPFYSKTVDFIIAIAEPCSRPKYMQEYQISPYSLFAAVSIGLTGDKIVHVLSLISKTALTDTFKEHIINCCQAVGKLKLVLKEQKYYIESIEEKLISELIKERFFAEKIVSPPSGVMTHPKYPKIMIVDEKEADTIISGVGQAAYYGSVQRLTEGFDEIFEVEKPKIYRFELKPETVRDVRKHAVDNNLFLSDEYDFMNDKSLKNLNIRLRTETNIRPYQEKALSKMFSGGRAKSGIIVLPCGAGKTLVGITAVATINKPAVVVCNSVEPVKQWANQFNLWTNVPGGVVVVLTSENKQALPDKPCILVTTYGMLTSSARRSAESQKVIDQITGRDWGILVMDEVQEAAAEKFRNVTDMVKAHTRLGLTATMVREDGKIDDLKYLVGPKLYEANWIELSESGYLARVKCFEILVTMSQEFYKKYLTLDKDPIKRRVLAASNPNKIDVLESLLQYHEARGDKILVFCDYLQIIEKLARRLDRPHLHGGISNNERTKLFNKFKTTKKVNTIILSKIGDKAIDLPSANVLIQLCSHFGARMQESQRLGRVLRPKPGRTDEYNAFFYTLVSQDTEEIYYSAKRQQFLVDQGYSYEPVVNAMERWPNSAPLSLDTQEKREDWLRQMMDTDDSLGLDADATVPDEDRSFDVPQGGGQRNQFKAIVK</sequence>
<evidence type="ECO:0000256" key="6">
    <source>
        <dbReference type="ARBA" id="ARBA00022806"/>
    </source>
</evidence>
<evidence type="ECO:0000259" key="16">
    <source>
        <dbReference type="PROSITE" id="PS51192"/>
    </source>
</evidence>
<evidence type="ECO:0000256" key="4">
    <source>
        <dbReference type="ARBA" id="ARBA00022763"/>
    </source>
</evidence>
<dbReference type="GO" id="GO:0005524">
    <property type="term" value="F:ATP binding"/>
    <property type="evidence" value="ECO:0007669"/>
    <property type="project" value="UniProtKB-KW"/>
</dbReference>
<keyword evidence="11" id="KW-0539">Nucleus</keyword>
<keyword evidence="4" id="KW-0227">DNA damage</keyword>
<dbReference type="OMA" id="RCQEIDY"/>
<dbReference type="GO" id="GO:0097550">
    <property type="term" value="C:transcription preinitiation complex"/>
    <property type="evidence" value="ECO:0000318"/>
    <property type="project" value="GO_Central"/>
</dbReference>
<comment type="similarity">
    <text evidence="2">Belongs to the helicase family. RAD25/XPB subfamily.</text>
</comment>
<evidence type="ECO:0000256" key="2">
    <source>
        <dbReference type="ARBA" id="ARBA00006637"/>
    </source>
</evidence>
<keyword evidence="9" id="KW-0234">DNA repair</keyword>
<dbReference type="InterPro" id="IPR050615">
    <property type="entry name" value="ATP-dep_DNA_Helicase"/>
</dbReference>
<dbReference type="Pfam" id="PF16203">
    <property type="entry name" value="ERCC3_RAD25_C"/>
    <property type="match status" value="1"/>
</dbReference>
<comment type="catalytic activity">
    <reaction evidence="14">
        <text>ATP + H2O = ADP + phosphate + H(+)</text>
        <dbReference type="Rhea" id="RHEA:13065"/>
        <dbReference type="ChEBI" id="CHEBI:15377"/>
        <dbReference type="ChEBI" id="CHEBI:15378"/>
        <dbReference type="ChEBI" id="CHEBI:30616"/>
        <dbReference type="ChEBI" id="CHEBI:43474"/>
        <dbReference type="ChEBI" id="CHEBI:456216"/>
        <dbReference type="EC" id="5.6.2.4"/>
    </reaction>
</comment>
<keyword evidence="19" id="KW-1185">Reference proteome</keyword>
<dbReference type="InterPro" id="IPR014001">
    <property type="entry name" value="Helicase_ATP-bd"/>
</dbReference>
<dbReference type="Proteomes" id="UP000001542">
    <property type="component" value="Unassembled WGS sequence"/>
</dbReference>
<dbReference type="EMBL" id="DS113191">
    <property type="protein sequence ID" value="EAY21326.1"/>
    <property type="molecule type" value="Genomic_DNA"/>
</dbReference>
<comment type="catalytic activity">
    <reaction evidence="12">
        <text>Couples ATP hydrolysis with the unwinding of duplex DNA by translocating in the 3'-5' direction.</text>
        <dbReference type="EC" id="5.6.2.4"/>
    </reaction>
</comment>
<feature type="compositionally biased region" description="Basic and acidic residues" evidence="15">
    <location>
        <begin position="1"/>
        <end position="17"/>
    </location>
</feature>
<dbReference type="EC" id="5.6.2.4" evidence="13"/>
<dbReference type="VEuPathDB" id="TrichDB:TVAG_167010"/>
<evidence type="ECO:0000313" key="18">
    <source>
        <dbReference type="EMBL" id="EAY21326.1"/>
    </source>
</evidence>
<dbReference type="PROSITE" id="PS51194">
    <property type="entry name" value="HELICASE_CTER"/>
    <property type="match status" value="1"/>
</dbReference>
<dbReference type="PROSITE" id="PS51192">
    <property type="entry name" value="HELICASE_ATP_BIND_1"/>
    <property type="match status" value="1"/>
</dbReference>
<dbReference type="PANTHER" id="PTHR11274">
    <property type="entry name" value="RAD25/XP-B DNA REPAIR HELICASE"/>
    <property type="match status" value="1"/>
</dbReference>
<feature type="region of interest" description="Disordered" evidence="15">
    <location>
        <begin position="1"/>
        <end position="28"/>
    </location>
</feature>
<keyword evidence="10" id="KW-0413">Isomerase</keyword>
<evidence type="ECO:0000256" key="3">
    <source>
        <dbReference type="ARBA" id="ARBA00022741"/>
    </source>
</evidence>
<dbReference type="STRING" id="5722.A2DEA8"/>
<evidence type="ECO:0000313" key="19">
    <source>
        <dbReference type="Proteomes" id="UP000001542"/>
    </source>
</evidence>
<dbReference type="FunFam" id="3.40.50.300:FF:000077">
    <property type="entry name" value="Probable DNA repair helicase RAD25"/>
    <property type="match status" value="1"/>
</dbReference>
<dbReference type="OrthoDB" id="10262986at2759"/>
<gene>
    <name evidence="18" type="ORF">TVAG_167010</name>
</gene>
<dbReference type="GO" id="GO:0016787">
    <property type="term" value="F:hydrolase activity"/>
    <property type="evidence" value="ECO:0007669"/>
    <property type="project" value="UniProtKB-KW"/>
</dbReference>
<evidence type="ECO:0000256" key="15">
    <source>
        <dbReference type="SAM" id="MobiDB-lite"/>
    </source>
</evidence>
<dbReference type="InterPro" id="IPR032830">
    <property type="entry name" value="XPB/Ssl2_N"/>
</dbReference>
<dbReference type="VEuPathDB" id="TrichDB:TVAGG3_0175660"/>
<feature type="region of interest" description="Disordered" evidence="15">
    <location>
        <begin position="708"/>
        <end position="730"/>
    </location>
</feature>
<keyword evidence="5" id="KW-0378">Hydrolase</keyword>
<feature type="domain" description="Helicase ATP-binding" evidence="16">
    <location>
        <begin position="308"/>
        <end position="470"/>
    </location>
</feature>
<keyword evidence="8" id="KW-0238">DNA-binding</keyword>
<evidence type="ECO:0000256" key="9">
    <source>
        <dbReference type="ARBA" id="ARBA00023204"/>
    </source>
</evidence>
<evidence type="ECO:0000256" key="10">
    <source>
        <dbReference type="ARBA" id="ARBA00023235"/>
    </source>
</evidence>